<evidence type="ECO:0000256" key="3">
    <source>
        <dbReference type="ARBA" id="ARBA00022692"/>
    </source>
</evidence>
<dbReference type="GO" id="GO:0005886">
    <property type="term" value="C:plasma membrane"/>
    <property type="evidence" value="ECO:0007669"/>
    <property type="project" value="UniProtKB-SubCell"/>
</dbReference>
<evidence type="ECO:0000256" key="2">
    <source>
        <dbReference type="ARBA" id="ARBA00022475"/>
    </source>
</evidence>
<feature type="transmembrane region" description="Helical" evidence="6">
    <location>
        <begin position="36"/>
        <end position="58"/>
    </location>
</feature>
<proteinExistence type="predicted"/>
<gene>
    <name evidence="7" type="ORF">UFOPK1353_00783</name>
    <name evidence="8" type="ORF">UFOPK3026_01170</name>
</gene>
<evidence type="ECO:0000256" key="5">
    <source>
        <dbReference type="ARBA" id="ARBA00023136"/>
    </source>
</evidence>
<name>A0A6J6BH45_9ZZZZ</name>
<feature type="transmembrane region" description="Helical" evidence="6">
    <location>
        <begin position="211"/>
        <end position="234"/>
    </location>
</feature>
<evidence type="ECO:0000256" key="1">
    <source>
        <dbReference type="ARBA" id="ARBA00004651"/>
    </source>
</evidence>
<keyword evidence="5 6" id="KW-0472">Membrane</keyword>
<reference evidence="7" key="1">
    <citation type="submission" date="2020-05" db="EMBL/GenBank/DDBJ databases">
        <authorList>
            <person name="Chiriac C."/>
            <person name="Salcher M."/>
            <person name="Ghai R."/>
            <person name="Kavagutti S V."/>
        </authorList>
    </citation>
    <scope>NUCLEOTIDE SEQUENCE</scope>
</reference>
<accession>A0A6J6BH45</accession>
<dbReference type="AlphaFoldDB" id="A0A6J6BH45"/>
<evidence type="ECO:0000256" key="6">
    <source>
        <dbReference type="SAM" id="Phobius"/>
    </source>
</evidence>
<dbReference type="PANTHER" id="PTHR39087:SF2">
    <property type="entry name" value="UPF0104 MEMBRANE PROTEIN MJ1595"/>
    <property type="match status" value="1"/>
</dbReference>
<keyword evidence="3 6" id="KW-0812">Transmembrane</keyword>
<comment type="subcellular location">
    <subcellularLocation>
        <location evidence="1">Cell membrane</location>
        <topology evidence="1">Multi-pass membrane protein</topology>
    </subcellularLocation>
</comment>
<dbReference type="EMBL" id="CAEZSE010000125">
    <property type="protein sequence ID" value="CAB4538306.1"/>
    <property type="molecule type" value="Genomic_DNA"/>
</dbReference>
<feature type="transmembrane region" description="Helical" evidence="6">
    <location>
        <begin position="143"/>
        <end position="167"/>
    </location>
</feature>
<evidence type="ECO:0000313" key="7">
    <source>
        <dbReference type="EMBL" id="CAB4538306.1"/>
    </source>
</evidence>
<feature type="transmembrane region" description="Helical" evidence="6">
    <location>
        <begin position="272"/>
        <end position="293"/>
    </location>
</feature>
<keyword evidence="4 6" id="KW-1133">Transmembrane helix</keyword>
<dbReference type="NCBIfam" id="TIGR00374">
    <property type="entry name" value="flippase-like domain"/>
    <property type="match status" value="1"/>
</dbReference>
<feature type="transmembrane region" description="Helical" evidence="6">
    <location>
        <begin position="240"/>
        <end position="260"/>
    </location>
</feature>
<keyword evidence="2" id="KW-1003">Cell membrane</keyword>
<feature type="transmembrane region" description="Helical" evidence="6">
    <location>
        <begin position="111"/>
        <end position="137"/>
    </location>
</feature>
<dbReference type="InterPro" id="IPR022791">
    <property type="entry name" value="L-PG_synthase/AglD"/>
</dbReference>
<evidence type="ECO:0000313" key="8">
    <source>
        <dbReference type="EMBL" id="CAB4811933.1"/>
    </source>
</evidence>
<organism evidence="7">
    <name type="scientific">freshwater metagenome</name>
    <dbReference type="NCBI Taxonomy" id="449393"/>
    <lineage>
        <taxon>unclassified sequences</taxon>
        <taxon>metagenomes</taxon>
        <taxon>ecological metagenomes</taxon>
    </lineage>
</organism>
<dbReference type="Pfam" id="PF03706">
    <property type="entry name" value="LPG_synthase_TM"/>
    <property type="match status" value="1"/>
</dbReference>
<dbReference type="EMBL" id="CAFAAP010000191">
    <property type="protein sequence ID" value="CAB4811933.1"/>
    <property type="molecule type" value="Genomic_DNA"/>
</dbReference>
<dbReference type="PANTHER" id="PTHR39087">
    <property type="entry name" value="UPF0104 MEMBRANE PROTEIN MJ1595"/>
    <property type="match status" value="1"/>
</dbReference>
<evidence type="ECO:0000256" key="4">
    <source>
        <dbReference type="ARBA" id="ARBA00022989"/>
    </source>
</evidence>
<sequence length="390" mass="42445">MRWAIFALILWIFVIPIVPGFGDALKKLSEVKTEWLVLGIFLEFAALFFYSMLTHVALGEDAGKVSVWTLFRIQLSTRSLGSLVPGGSAASNALGFRMITLAGAEGRDAGFALATAGIGSAVVLNVILWVGLIISIPGRGVNAFYGTAAIFGVIIMVIAAGVVVGLVDRQGRAERVMRWIARRLHFDPDKAGEVAVHLGERLRGLKAEPGLLVRVLSWALLNWGLDILALYVFVHAFDGSVSIVGLVISFGLANIFASIPITPGGLGLVESIYIPSLVGFGLSTTTATVSVLSYRLVQFWLPILVGGACYVSLRFGRFALQQASELKSLKRYADVGNANRTSRIEWVERNATTDRTREVTLPKFDPRYGLAETDEIPVPREIRDERRRSN</sequence>
<protein>
    <submittedName>
        <fullName evidence="7">Unannotated protein</fullName>
    </submittedName>
</protein>